<protein>
    <submittedName>
        <fullName evidence="1">Uncharacterized protein</fullName>
    </submittedName>
</protein>
<dbReference type="Proteomes" id="UP000008063">
    <property type="component" value="Unassembled WGS sequence"/>
</dbReference>
<accession>F8QID0</accession>
<evidence type="ECO:0000313" key="1">
    <source>
        <dbReference type="EMBL" id="EGN91951.1"/>
    </source>
</evidence>
<dbReference type="InParanoid" id="F8QID0"/>
<dbReference type="HOGENOM" id="CLU_2814002_0_0_1"/>
<keyword evidence="2" id="KW-1185">Reference proteome</keyword>
<evidence type="ECO:0000313" key="2">
    <source>
        <dbReference type="Proteomes" id="UP000008063"/>
    </source>
</evidence>
<dbReference type="AlphaFoldDB" id="F8QID0"/>
<proteinExistence type="predicted"/>
<organism evidence="2">
    <name type="scientific">Serpula lacrymans var. lacrymans (strain S7.3)</name>
    <name type="common">Dry rot fungus</name>
    <dbReference type="NCBI Taxonomy" id="936435"/>
    <lineage>
        <taxon>Eukaryota</taxon>
        <taxon>Fungi</taxon>
        <taxon>Dikarya</taxon>
        <taxon>Basidiomycota</taxon>
        <taxon>Agaricomycotina</taxon>
        <taxon>Agaricomycetes</taxon>
        <taxon>Agaricomycetidae</taxon>
        <taxon>Boletales</taxon>
        <taxon>Coniophorineae</taxon>
        <taxon>Serpulaceae</taxon>
        <taxon>Serpula</taxon>
    </lineage>
</organism>
<name>F8QID0_SERL3</name>
<reference evidence="2" key="1">
    <citation type="journal article" date="2011" name="Science">
        <title>The plant cell wall-decomposing machinery underlies the functional diversity of forest fungi.</title>
        <authorList>
            <person name="Eastwood D.C."/>
            <person name="Floudas D."/>
            <person name="Binder M."/>
            <person name="Majcherczyk A."/>
            <person name="Schneider P."/>
            <person name="Aerts A."/>
            <person name="Asiegbu F.O."/>
            <person name="Baker S.E."/>
            <person name="Barry K."/>
            <person name="Bendiksby M."/>
            <person name="Blumentritt M."/>
            <person name="Coutinho P.M."/>
            <person name="Cullen D."/>
            <person name="de Vries R.P."/>
            <person name="Gathman A."/>
            <person name="Goodell B."/>
            <person name="Henrissat B."/>
            <person name="Ihrmark K."/>
            <person name="Kauserud H."/>
            <person name="Kohler A."/>
            <person name="LaButti K."/>
            <person name="Lapidus A."/>
            <person name="Lavin J.L."/>
            <person name="Lee Y.-H."/>
            <person name="Lindquist E."/>
            <person name="Lilly W."/>
            <person name="Lucas S."/>
            <person name="Morin E."/>
            <person name="Murat C."/>
            <person name="Oguiza J.A."/>
            <person name="Park J."/>
            <person name="Pisabarro A.G."/>
            <person name="Riley R."/>
            <person name="Rosling A."/>
            <person name="Salamov A."/>
            <person name="Schmidt O."/>
            <person name="Schmutz J."/>
            <person name="Skrede I."/>
            <person name="Stenlid J."/>
            <person name="Wiebenga A."/>
            <person name="Xie X."/>
            <person name="Kuees U."/>
            <person name="Hibbett D.S."/>
            <person name="Hoffmeister D."/>
            <person name="Hoegberg N."/>
            <person name="Martin F."/>
            <person name="Grigoriev I.V."/>
            <person name="Watkinson S.C."/>
        </authorList>
    </citation>
    <scope>NUCLEOTIDE SEQUENCE [LARGE SCALE GENOMIC DNA]</scope>
    <source>
        <strain evidence="2">strain S7.3</strain>
    </source>
</reference>
<sequence length="67" mass="7260">MSALGTCLHSLASDHSSCHLMLTVHPNVLVLIPTKRGLLCLEIRSSSDAVNFFAPDYNLAESLNVVH</sequence>
<gene>
    <name evidence="1" type="ORF">SERLA73DRAFT_147942</name>
</gene>
<dbReference type="EMBL" id="GL945523">
    <property type="protein sequence ID" value="EGN91951.1"/>
    <property type="molecule type" value="Genomic_DNA"/>
</dbReference>